<dbReference type="OrthoDB" id="308383at2759"/>
<reference evidence="2" key="1">
    <citation type="submission" date="2021-01" db="EMBL/GenBank/DDBJ databases">
        <authorList>
            <consortium name="Genoscope - CEA"/>
            <person name="William W."/>
        </authorList>
    </citation>
    <scope>NUCLEOTIDE SEQUENCE</scope>
</reference>
<dbReference type="EMBL" id="CAJJDO010000005">
    <property type="protein sequence ID" value="CAD8136618.1"/>
    <property type="molecule type" value="Genomic_DNA"/>
</dbReference>
<dbReference type="Pfam" id="PF13832">
    <property type="entry name" value="zf-HC5HC2H_2"/>
    <property type="match status" value="1"/>
</dbReference>
<evidence type="ECO:0000256" key="1">
    <source>
        <dbReference type="SAM" id="Coils"/>
    </source>
</evidence>
<organism evidence="2 3">
    <name type="scientific">Paramecium pentaurelia</name>
    <dbReference type="NCBI Taxonomy" id="43138"/>
    <lineage>
        <taxon>Eukaryota</taxon>
        <taxon>Sar</taxon>
        <taxon>Alveolata</taxon>
        <taxon>Ciliophora</taxon>
        <taxon>Intramacronucleata</taxon>
        <taxon>Oligohymenophorea</taxon>
        <taxon>Peniculida</taxon>
        <taxon>Parameciidae</taxon>
        <taxon>Paramecium</taxon>
    </lineage>
</organism>
<keyword evidence="3" id="KW-1185">Reference proteome</keyword>
<comment type="caution">
    <text evidence="2">The sequence shown here is derived from an EMBL/GenBank/DDBJ whole genome shotgun (WGS) entry which is preliminary data.</text>
</comment>
<dbReference type="AlphaFoldDB" id="A0A8S1S953"/>
<accession>A0A8S1S953</accession>
<feature type="coiled-coil region" evidence="1">
    <location>
        <begin position="65"/>
        <end position="92"/>
    </location>
</feature>
<protein>
    <submittedName>
        <fullName evidence="2">Uncharacterized protein</fullName>
    </submittedName>
</protein>
<evidence type="ECO:0000313" key="3">
    <source>
        <dbReference type="Proteomes" id="UP000689195"/>
    </source>
</evidence>
<evidence type="ECO:0000313" key="2">
    <source>
        <dbReference type="EMBL" id="CAD8136618.1"/>
    </source>
</evidence>
<sequence length="1099" mass="131345">MQKQQDPFSFLELFKVWGIIFAVYLKLNRKKILLEFDTQYLIMVLCSICGRKKEEKLYTILLDRYRKTYLELKRVEEKRQFLKKNYKEYCHLGCIVFFLQNVQIIQEKYYLARDKCVTDYIFFGLDSIHKSKQLIDCSICDQGLNNVQAAQKKASINCSHYKCKMLYHIDCIIQVKKRITCTKARINFYCNQHFDKNEQQADWNQWESIAYNLVIENIHIKQEEPYRGESKYLIVSVDDPLQTIGEKLDQNSFKRLDEDLTKKLKVQKKETKVEQEKKRQKFWDISKDFKSQYEFGPRPMFQIDYQAKRKEEMLVAIDEEEQQQQPIKKSILEEIIITEDGIEINKIEKPKKKVKQVQKVQEQNVKVNNTFSKIKTEQIEIDKEEQKTYQQTQENGDVSLDQLLSFVREKKNSIPTIPNYVEQRNQYREVVEKQKNNKEQQEKDEMKELREMQQMLKKKMDLFDKRVEISNQNNQQILSIQSNNNTNQINYNSNNNHKSVSNNFKSVKTNNTNNNIKNDNVVNNQNNIMDNFINSNNNNNPINDNDLEVRKNVQLQKEPIKQKQIPNADMIENEQQKSKQTKIDDYSSMSATELLNFLLKNQQKQNRTKNRRKNETTRALQAQHEIIYYPQPEEAWEENLEGWWNKVEETYFNPKQDIYSAIEKFKKIKDTDKQFQEYLKVLYEIRNGNIMYAEYSLQDDELYEPKFQEDQEYNFKFQIFKNKFYTSENDEDIYDRSSQKLVLENLTVIELQRQSENSVFDQFSNEKDSQVYVDQYFEKYYENELEKLKVQNQIDINNLNQQSIKEQAKVSISKQGHIQLDKLRYYQLLKNIRLGMKQITDEEHQIIIKKKIDLLSSLRTDNFFGKCNPSQLKQGQKDELARETCCKVCFNYQLIQLDSNNDLSYCGTCLATFHKHCYNTTDQFENCDQCKSQNNSQVCYICQKNYTGIPLREIDQYWVHITCALLCGLLEFNQTQFKLKKGIVKQSQSPCLICEEKIGVQLSCRECDKQMHLFCAFLWGFEIKIQTEPDCLDPYISTNFLCPQHFEYNEKDILKQIYYRWHGINFNQAGCFETLENFIKCKLIAHQKVINRIQYLLQI</sequence>
<proteinExistence type="predicted"/>
<feature type="coiled-coil region" evidence="1">
    <location>
        <begin position="424"/>
        <end position="459"/>
    </location>
</feature>
<keyword evidence="1" id="KW-0175">Coiled coil</keyword>
<gene>
    <name evidence="2" type="ORF">PPENT_87.1.T0050240</name>
</gene>
<name>A0A8S1S953_9CILI</name>
<dbReference type="Proteomes" id="UP000689195">
    <property type="component" value="Unassembled WGS sequence"/>
</dbReference>